<organism evidence="4 5">
    <name type="scientific">Pikeienuella piscinae</name>
    <dbReference type="NCBI Taxonomy" id="2748098"/>
    <lineage>
        <taxon>Bacteria</taxon>
        <taxon>Pseudomonadati</taxon>
        <taxon>Pseudomonadota</taxon>
        <taxon>Alphaproteobacteria</taxon>
        <taxon>Rhodobacterales</taxon>
        <taxon>Paracoccaceae</taxon>
        <taxon>Pikeienuella</taxon>
    </lineage>
</organism>
<proteinExistence type="predicted"/>
<dbReference type="PROSITE" id="PS50930">
    <property type="entry name" value="HTH_LYTTR"/>
    <property type="match status" value="1"/>
</dbReference>
<dbReference type="EMBL" id="CP049056">
    <property type="protein sequence ID" value="QIE57480.1"/>
    <property type="molecule type" value="Genomic_DNA"/>
</dbReference>
<accession>A0A7M3T649</accession>
<evidence type="ECO:0000256" key="1">
    <source>
        <dbReference type="SAM" id="MobiDB-lite"/>
    </source>
</evidence>
<dbReference type="KEGG" id="hdh:G5B40_19750"/>
<dbReference type="GO" id="GO:0003677">
    <property type="term" value="F:DNA binding"/>
    <property type="evidence" value="ECO:0007669"/>
    <property type="project" value="InterPro"/>
</dbReference>
<keyword evidence="5" id="KW-1185">Reference proteome</keyword>
<keyword evidence="2" id="KW-1133">Transmembrane helix</keyword>
<feature type="transmembrane region" description="Helical" evidence="2">
    <location>
        <begin position="72"/>
        <end position="97"/>
    </location>
</feature>
<feature type="transmembrane region" description="Helical" evidence="2">
    <location>
        <begin position="39"/>
        <end position="60"/>
    </location>
</feature>
<protein>
    <submittedName>
        <fullName evidence="4">LytTR family transcriptional regulator</fullName>
    </submittedName>
</protein>
<evidence type="ECO:0000256" key="2">
    <source>
        <dbReference type="SAM" id="Phobius"/>
    </source>
</evidence>
<dbReference type="Gene3D" id="2.40.50.1020">
    <property type="entry name" value="LytTr DNA-binding domain"/>
    <property type="match status" value="1"/>
</dbReference>
<sequence length="305" mass="32969">MKSERGPLANGAILAVALALILAAHEVNRQPGWSLFGVYIYWFCRVGMAYLIIVGAYAALGQAMTERSSPYAHVGLAACLSFPPFVMAVTTLDLIIGDVSLLNTSPDVLVSRLGIEAASLIDNHLTTSALLLTPYLRQALRERREQQGQPAAAPSRPAPAPPQATQQPALRPAPDEPEVGEKVAAPGEIETRAEPEVPGLLLASQPPVIGDLLAAEAQEHYVKLKATEQGGMALYRFGDAVRDLGRYRGMQVHRSHWVADDAVVAVIGKRGALRVELTSGEVVPVSRRYELEVEARFADRERRAE</sequence>
<dbReference type="Pfam" id="PF04397">
    <property type="entry name" value="LytTR"/>
    <property type="match status" value="1"/>
</dbReference>
<evidence type="ECO:0000259" key="3">
    <source>
        <dbReference type="PROSITE" id="PS50930"/>
    </source>
</evidence>
<name>A0A7M3T649_9RHOB</name>
<feature type="compositionally biased region" description="Low complexity" evidence="1">
    <location>
        <begin position="163"/>
        <end position="172"/>
    </location>
</feature>
<evidence type="ECO:0000313" key="4">
    <source>
        <dbReference type="EMBL" id="QIE57480.1"/>
    </source>
</evidence>
<dbReference type="InterPro" id="IPR007492">
    <property type="entry name" value="LytTR_DNA-bd_dom"/>
</dbReference>
<feature type="domain" description="HTH LytTR-type" evidence="3">
    <location>
        <begin position="209"/>
        <end position="299"/>
    </location>
</feature>
<feature type="region of interest" description="Disordered" evidence="1">
    <location>
        <begin position="142"/>
        <end position="180"/>
    </location>
</feature>
<dbReference type="AlphaFoldDB" id="A0A7M3T649"/>
<reference evidence="4 5" key="1">
    <citation type="submission" date="2020-02" db="EMBL/GenBank/DDBJ databases">
        <title>complete genome sequence of Rhodobacteraceae bacterium.</title>
        <authorList>
            <person name="Park J."/>
            <person name="Kim Y.-S."/>
            <person name="Kim K.-H."/>
        </authorList>
    </citation>
    <scope>NUCLEOTIDE SEQUENCE [LARGE SCALE GENOMIC DNA]</scope>
    <source>
        <strain evidence="4 5">RR4-56</strain>
    </source>
</reference>
<dbReference type="Proteomes" id="UP000503336">
    <property type="component" value="Chromosome"/>
</dbReference>
<gene>
    <name evidence="4" type="ORF">G5B40_19750</name>
</gene>
<evidence type="ECO:0000313" key="5">
    <source>
        <dbReference type="Proteomes" id="UP000503336"/>
    </source>
</evidence>
<keyword evidence="2" id="KW-0812">Transmembrane</keyword>
<dbReference type="RefSeq" id="WP_165102488.1">
    <property type="nucleotide sequence ID" value="NZ_CP049056.1"/>
</dbReference>
<keyword evidence="2" id="KW-0472">Membrane</keyword>
<dbReference type="SMART" id="SM00850">
    <property type="entry name" value="LytTR"/>
    <property type="match status" value="1"/>
</dbReference>